<dbReference type="Proteomes" id="UP001139028">
    <property type="component" value="Unassembled WGS sequence"/>
</dbReference>
<accession>A0A9X2ERN9</accession>
<protein>
    <submittedName>
        <fullName evidence="1">Uncharacterized protein</fullName>
    </submittedName>
</protein>
<proteinExistence type="predicted"/>
<sequence length="184" mass="21415">MKRLAFCLCFFFGQSVQADCYLEEYERFINTQSLVMLEASVKLFEEDKEKFKIIKPFVKLEVRNNKLKVYVAKKLNETDSAILNLEGPIANYVPNVSVQIMPDGSIRDKVDLAMSGDIFYRTEKSVMAPIQSLYLFHEGMDDREKTDFLQARNSLSKHMETIEQFSYMKRAFTMRLENVCEVNG</sequence>
<organism evidence="1 2">
    <name type="scientific">Microbulbifer okhotskensis</name>
    <dbReference type="NCBI Taxonomy" id="2926617"/>
    <lineage>
        <taxon>Bacteria</taxon>
        <taxon>Pseudomonadati</taxon>
        <taxon>Pseudomonadota</taxon>
        <taxon>Gammaproteobacteria</taxon>
        <taxon>Cellvibrionales</taxon>
        <taxon>Microbulbiferaceae</taxon>
        <taxon>Microbulbifer</taxon>
    </lineage>
</organism>
<evidence type="ECO:0000313" key="1">
    <source>
        <dbReference type="EMBL" id="MCO1336566.1"/>
    </source>
</evidence>
<evidence type="ECO:0000313" key="2">
    <source>
        <dbReference type="Proteomes" id="UP001139028"/>
    </source>
</evidence>
<gene>
    <name evidence="1" type="ORF">MO867_19730</name>
</gene>
<name>A0A9X2ERN9_9GAMM</name>
<keyword evidence="2" id="KW-1185">Reference proteome</keyword>
<dbReference type="AlphaFoldDB" id="A0A9X2ERN9"/>
<reference evidence="1" key="1">
    <citation type="journal article" date="2022" name="Arch. Microbiol.">
        <title>Microbulbifer okhotskensis sp. nov., isolated from a deep bottom sediment of the Okhotsk Sea.</title>
        <authorList>
            <person name="Romanenko L."/>
            <person name="Kurilenko V."/>
            <person name="Otstavnykh N."/>
            <person name="Velansky P."/>
            <person name="Isaeva M."/>
            <person name="Mikhailov V."/>
        </authorList>
    </citation>
    <scope>NUCLEOTIDE SEQUENCE</scope>
    <source>
        <strain evidence="1">OS29</strain>
    </source>
</reference>
<dbReference type="RefSeq" id="WP_252472307.1">
    <property type="nucleotide sequence ID" value="NZ_JALBWM010000151.1"/>
</dbReference>
<dbReference type="EMBL" id="JALBWM010000151">
    <property type="protein sequence ID" value="MCO1336566.1"/>
    <property type="molecule type" value="Genomic_DNA"/>
</dbReference>
<comment type="caution">
    <text evidence="1">The sequence shown here is derived from an EMBL/GenBank/DDBJ whole genome shotgun (WGS) entry which is preliminary data.</text>
</comment>